<dbReference type="RefSeq" id="WP_251262806.1">
    <property type="nucleotide sequence ID" value="NZ_JAMQGP010000010.1"/>
</dbReference>
<accession>A0AA42B9A7</accession>
<feature type="chain" id="PRO_5041303399" evidence="1">
    <location>
        <begin position="27"/>
        <end position="380"/>
    </location>
</feature>
<dbReference type="SUPFAM" id="SSF53649">
    <property type="entry name" value="Alkaline phosphatase-like"/>
    <property type="match status" value="1"/>
</dbReference>
<gene>
    <name evidence="2" type="ORF">NAF29_16870</name>
</gene>
<evidence type="ECO:0000256" key="1">
    <source>
        <dbReference type="SAM" id="SignalP"/>
    </source>
</evidence>
<dbReference type="InterPro" id="IPR002591">
    <property type="entry name" value="Phosphodiest/P_Trfase"/>
</dbReference>
<evidence type="ECO:0000313" key="3">
    <source>
        <dbReference type="Proteomes" id="UP001165393"/>
    </source>
</evidence>
<keyword evidence="1" id="KW-0732">Signal</keyword>
<proteinExistence type="predicted"/>
<comment type="caution">
    <text evidence="2">The sequence shown here is derived from an EMBL/GenBank/DDBJ whole genome shotgun (WGS) entry which is preliminary data.</text>
</comment>
<dbReference type="Gene3D" id="3.40.720.10">
    <property type="entry name" value="Alkaline Phosphatase, subunit A"/>
    <property type="match status" value="1"/>
</dbReference>
<name>A0AA42B9A7_9GAMM</name>
<feature type="signal peptide" evidence="1">
    <location>
        <begin position="1"/>
        <end position="26"/>
    </location>
</feature>
<dbReference type="Proteomes" id="UP001165393">
    <property type="component" value="Unassembled WGS sequence"/>
</dbReference>
<dbReference type="EMBL" id="JAMQGP010000010">
    <property type="protein sequence ID" value="MCM2681323.1"/>
    <property type="molecule type" value="Genomic_DNA"/>
</dbReference>
<sequence length="380" mass="43101">MYRFIQCTLGHLLLISAICTSPYTFAADNLVVISLDGVRWQETFRGADPQLIKHKEYVRDSEKLVAAFSRETMEESRQVLMPFISHTIEANGALIGNRDNHGDMQVSNTWWFSYPGYNEILTGKADPKINSNKLGPNPNITFLEWLNGQHEFAGKVAAFGSWDAFDNIVNEQRAGIVVNSGFDHGTHQPQDEQLQQLNAMIDELPKHWHNVRFDALTYGIAKHYITHQKPRVVYIALGETDDFAHDGRYDQYLHAAQRSDAFIQDLWQTLQSTEQYRNNTNLVITVDHGRGSNPDDWKHHASPKATSGYLDYLKEFKDGIVGSNHIWLAAIGPDIKARGQLKNDKPLYQNQIAATALMLLGQDYKQFNAEAGQPLMMLVE</sequence>
<dbReference type="Pfam" id="PF01663">
    <property type="entry name" value="Phosphodiest"/>
    <property type="match status" value="1"/>
</dbReference>
<keyword evidence="3" id="KW-1185">Reference proteome</keyword>
<dbReference type="AlphaFoldDB" id="A0AA42B9A7"/>
<evidence type="ECO:0000313" key="2">
    <source>
        <dbReference type="EMBL" id="MCM2681323.1"/>
    </source>
</evidence>
<protein>
    <submittedName>
        <fullName evidence="2">Alkaline phosphatase family protein</fullName>
    </submittedName>
</protein>
<reference evidence="2 3" key="1">
    <citation type="journal article" date="2013" name="Antonie Van Leeuwenhoek">
        <title>Echinimonas agarilytica gen. nov., sp. nov., a new gammaproteobacterium isolated from the sea urchin Strongylocentrotus intermedius.</title>
        <authorList>
            <person name="Nedashkovskaya O.I."/>
            <person name="Stenkova A.M."/>
            <person name="Zhukova N.V."/>
            <person name="Van Trappen S."/>
            <person name="Lee J.S."/>
            <person name="Kim S.B."/>
        </authorList>
    </citation>
    <scope>NUCLEOTIDE SEQUENCE [LARGE SCALE GENOMIC DNA]</scope>
    <source>
        <strain evidence="2 3">KMM 6351</strain>
    </source>
</reference>
<organism evidence="2 3">
    <name type="scientific">Echinimonas agarilytica</name>
    <dbReference type="NCBI Taxonomy" id="1215918"/>
    <lineage>
        <taxon>Bacteria</taxon>
        <taxon>Pseudomonadati</taxon>
        <taxon>Pseudomonadota</taxon>
        <taxon>Gammaproteobacteria</taxon>
        <taxon>Alteromonadales</taxon>
        <taxon>Echinimonadaceae</taxon>
        <taxon>Echinimonas</taxon>
    </lineage>
</organism>
<dbReference type="InterPro" id="IPR017850">
    <property type="entry name" value="Alkaline_phosphatase_core_sf"/>
</dbReference>